<dbReference type="AlphaFoldDB" id="A0A7U3K5M8"/>
<evidence type="ECO:0000313" key="1">
    <source>
        <dbReference type="EMBL" id="QRG26804.1"/>
    </source>
</evidence>
<name>A0A7U3K5M8_9GAMM</name>
<keyword evidence="2" id="KW-1185">Reference proteome</keyword>
<gene>
    <name evidence="1" type="ORF">E4T21_21480</name>
</gene>
<dbReference type="KEGG" id="hbh:E4T21_21480"/>
<dbReference type="RefSeq" id="WP_187775119.1">
    <property type="nucleotide sequence ID" value="NZ_CP038437.2"/>
</dbReference>
<organism evidence="1 2">
    <name type="scientific">Halomonas binhaiensis</name>
    <dbReference type="NCBI Taxonomy" id="2562282"/>
    <lineage>
        <taxon>Bacteria</taxon>
        <taxon>Pseudomonadati</taxon>
        <taxon>Pseudomonadota</taxon>
        <taxon>Gammaproteobacteria</taxon>
        <taxon>Oceanospirillales</taxon>
        <taxon>Halomonadaceae</taxon>
        <taxon>Halomonas</taxon>
    </lineage>
</organism>
<dbReference type="Proteomes" id="UP000324285">
    <property type="component" value="Chromosome"/>
</dbReference>
<protein>
    <submittedName>
        <fullName evidence="1">Uncharacterized protein</fullName>
    </submittedName>
</protein>
<accession>A0A7U3K5M8</accession>
<proteinExistence type="predicted"/>
<dbReference type="EMBL" id="CP038437">
    <property type="protein sequence ID" value="QRG26804.1"/>
    <property type="molecule type" value="Genomic_DNA"/>
</dbReference>
<reference evidence="1" key="1">
    <citation type="submission" date="2021-02" db="EMBL/GenBank/DDBJ databases">
        <title>Strain Y2R2, a novel species of the genus Halomonas.</title>
        <authorList>
            <person name="Huang H."/>
        </authorList>
    </citation>
    <scope>NUCLEOTIDE SEQUENCE</scope>
    <source>
        <strain evidence="1">Y2R2</strain>
    </source>
</reference>
<sequence length="53" mass="5745">MIPCTAMHKLSTAMQKSGTEMQKPASKEAGFFEYGALNHVALHFIASLLHGDP</sequence>
<evidence type="ECO:0000313" key="2">
    <source>
        <dbReference type="Proteomes" id="UP000324285"/>
    </source>
</evidence>